<gene>
    <name evidence="2" type="ORF">QSV35_05410</name>
</gene>
<accession>A0ABT7MWC8</accession>
<keyword evidence="1" id="KW-0812">Transmembrane</keyword>
<keyword evidence="1" id="KW-1133">Transmembrane helix</keyword>
<protein>
    <submittedName>
        <fullName evidence="2">Uncharacterized protein</fullName>
    </submittedName>
</protein>
<evidence type="ECO:0000313" key="2">
    <source>
        <dbReference type="EMBL" id="MDL9978758.1"/>
    </source>
</evidence>
<keyword evidence="1" id="KW-0472">Membrane</keyword>
<proteinExistence type="predicted"/>
<feature type="transmembrane region" description="Helical" evidence="1">
    <location>
        <begin position="27"/>
        <end position="49"/>
    </location>
</feature>
<feature type="transmembrane region" description="Helical" evidence="1">
    <location>
        <begin position="189"/>
        <end position="214"/>
    </location>
</feature>
<feature type="transmembrane region" description="Helical" evidence="1">
    <location>
        <begin position="61"/>
        <end position="81"/>
    </location>
</feature>
<comment type="caution">
    <text evidence="2">The sequence shown here is derived from an EMBL/GenBank/DDBJ whole genome shotgun (WGS) entry which is preliminary data.</text>
</comment>
<dbReference type="Proteomes" id="UP001235064">
    <property type="component" value="Unassembled WGS sequence"/>
</dbReference>
<reference evidence="2 3" key="1">
    <citation type="submission" date="2023-06" db="EMBL/GenBank/DDBJ databases">
        <title>Microbacterium sp. nov., isolated from a waste landfill.</title>
        <authorList>
            <person name="Wen W."/>
        </authorList>
    </citation>
    <scope>NUCLEOTIDE SEQUENCE [LARGE SCALE GENOMIC DNA]</scope>
    <source>
        <strain evidence="2 3">ASV49</strain>
    </source>
</reference>
<feature type="transmembrane region" description="Helical" evidence="1">
    <location>
        <begin position="93"/>
        <end position="113"/>
    </location>
</feature>
<organism evidence="2 3">
    <name type="scientific">Microbacterium candidum</name>
    <dbReference type="NCBI Taxonomy" id="3041922"/>
    <lineage>
        <taxon>Bacteria</taxon>
        <taxon>Bacillati</taxon>
        <taxon>Actinomycetota</taxon>
        <taxon>Actinomycetes</taxon>
        <taxon>Micrococcales</taxon>
        <taxon>Microbacteriaceae</taxon>
        <taxon>Microbacterium</taxon>
    </lineage>
</organism>
<keyword evidence="3" id="KW-1185">Reference proteome</keyword>
<dbReference type="EMBL" id="JASXSZ010000001">
    <property type="protein sequence ID" value="MDL9978758.1"/>
    <property type="molecule type" value="Genomic_DNA"/>
</dbReference>
<feature type="transmembrane region" description="Helical" evidence="1">
    <location>
        <begin position="133"/>
        <end position="151"/>
    </location>
</feature>
<evidence type="ECO:0000256" key="1">
    <source>
        <dbReference type="SAM" id="Phobius"/>
    </source>
</evidence>
<feature type="transmembrane region" description="Helical" evidence="1">
    <location>
        <begin position="226"/>
        <end position="248"/>
    </location>
</feature>
<dbReference type="RefSeq" id="WP_286287451.1">
    <property type="nucleotide sequence ID" value="NZ_JASXSZ010000001.1"/>
</dbReference>
<name>A0ABT7MWC8_9MICO</name>
<evidence type="ECO:0000313" key="3">
    <source>
        <dbReference type="Proteomes" id="UP001235064"/>
    </source>
</evidence>
<sequence>MSSHALAPAASRTVASGLRRTPVLRKVIALAAIASAVALMIVGGLLPWIVLFNGMTPVRGFSLDGGFLALLVLAVVALLFVQARHGSARILRPIAVVAASAVVADSLYSAWRISLYVGAPGPTGVLTDPSACVGPYVFAAAGAVLVAAALIAPAAPGRMGRRVAARLALALLLLVAAIIHLILTPEHLGVSTLLGVGFLLAGLAQLALAGFALSAPDRAEALGMDVVIVVDIALIVIYIYAVVAGLPLEAGHAADDALGLRLGAGEPVDVKGGIDLVAEVAAVGLAAVLALRPPRPLPGARARRLH</sequence>
<feature type="transmembrane region" description="Helical" evidence="1">
    <location>
        <begin position="163"/>
        <end position="183"/>
    </location>
</feature>